<name>A0A0L7SX69_9GAMM</name>
<dbReference type="OrthoDB" id="9904729at2"/>
<keyword evidence="4" id="KW-1185">Reference proteome</keyword>
<accession>A0A0L7SX69</accession>
<comment type="caution">
    <text evidence="1">The sequence shown here is derived from an EMBL/GenBank/DDBJ whole genome shotgun (WGS) entry which is preliminary data.</text>
</comment>
<evidence type="ECO:0000313" key="2">
    <source>
        <dbReference type="EMBL" id="KOC88108.1"/>
    </source>
</evidence>
<reference evidence="3 4" key="1">
    <citation type="journal article" date="2015" name="Int. J. Syst. Evol. Microbiol.">
        <title>Erwinia iniecta sp. nov., isolated from Russian wheat aphids (Diuraphis noxia).</title>
        <authorList>
            <person name="Campillo T."/>
            <person name="Luna E."/>
            <person name="Portier P."/>
            <person name="Fischer-Le Saux M."/>
            <person name="Lapitan N."/>
            <person name="Tisserat N.A."/>
            <person name="Leach J.E."/>
        </authorList>
    </citation>
    <scope>NUCLEOTIDE SEQUENCE [LARGE SCALE GENOMIC DNA]</scope>
    <source>
        <strain evidence="1 4">B120</strain>
        <strain evidence="2 3">B149</strain>
    </source>
</reference>
<evidence type="ECO:0000313" key="3">
    <source>
        <dbReference type="Proteomes" id="UP000036851"/>
    </source>
</evidence>
<gene>
    <name evidence="1" type="ORF">NG42_20230</name>
    <name evidence="2" type="ORF">NG43_20805</name>
</gene>
<dbReference type="AlphaFoldDB" id="A0A0L7SX69"/>
<dbReference type="EMBL" id="JRXE01000038">
    <property type="protein sequence ID" value="KOC87531.1"/>
    <property type="molecule type" value="Genomic_DNA"/>
</dbReference>
<dbReference type="PATRIC" id="fig|1560201.3.peg.4298"/>
<protein>
    <submittedName>
        <fullName evidence="1">Uncharacterized protein</fullName>
    </submittedName>
</protein>
<dbReference type="Proteomes" id="UP000036851">
    <property type="component" value="Unassembled WGS sequence"/>
</dbReference>
<dbReference type="RefSeq" id="WP_052902594.1">
    <property type="nucleotide sequence ID" value="NZ_JRXE01000038.1"/>
</dbReference>
<proteinExistence type="predicted"/>
<sequence>MNEEKRDVKANFDEFWDCVGDVVFSLVQSDYTSTDVFLSNFAFVKERYFSYNATLTPEDRIWLAENYLSDFVELLQCSTAIAAISATLEVITKPAPHSQIH</sequence>
<dbReference type="EMBL" id="JRXF01000053">
    <property type="protein sequence ID" value="KOC88108.1"/>
    <property type="molecule type" value="Genomic_DNA"/>
</dbReference>
<organism evidence="1 4">
    <name type="scientific">Winslowiella iniecta</name>
    <dbReference type="NCBI Taxonomy" id="1560201"/>
    <lineage>
        <taxon>Bacteria</taxon>
        <taxon>Pseudomonadati</taxon>
        <taxon>Pseudomonadota</taxon>
        <taxon>Gammaproteobacteria</taxon>
        <taxon>Enterobacterales</taxon>
        <taxon>Erwiniaceae</taxon>
        <taxon>Winslowiella</taxon>
    </lineage>
</organism>
<dbReference type="Proteomes" id="UP000037088">
    <property type="component" value="Unassembled WGS sequence"/>
</dbReference>
<evidence type="ECO:0000313" key="4">
    <source>
        <dbReference type="Proteomes" id="UP000037088"/>
    </source>
</evidence>
<evidence type="ECO:0000313" key="1">
    <source>
        <dbReference type="EMBL" id="KOC87531.1"/>
    </source>
</evidence>